<dbReference type="RefSeq" id="WP_176612738.1">
    <property type="nucleotide sequence ID" value="NZ_JABXXR010000016.1"/>
</dbReference>
<feature type="region of interest" description="Disordered" evidence="1">
    <location>
        <begin position="1"/>
        <end position="27"/>
    </location>
</feature>
<proteinExistence type="predicted"/>
<name>A0A850PBS5_9PROT</name>
<evidence type="ECO:0000313" key="2">
    <source>
        <dbReference type="EMBL" id="NVN39756.1"/>
    </source>
</evidence>
<evidence type="ECO:0000313" key="3">
    <source>
        <dbReference type="Proteomes" id="UP000585665"/>
    </source>
</evidence>
<sequence length="47" mass="5408">MNHDDRFPPKDDRDARTSVPHHTADADAHDVWTTAAVEWVSDAHEHF</sequence>
<evidence type="ECO:0000256" key="1">
    <source>
        <dbReference type="SAM" id="MobiDB-lite"/>
    </source>
</evidence>
<dbReference type="AlphaFoldDB" id="A0A850PBS5"/>
<protein>
    <submittedName>
        <fullName evidence="2">Uncharacterized protein</fullName>
    </submittedName>
</protein>
<dbReference type="EMBL" id="JABXXR010000016">
    <property type="protein sequence ID" value="NVN39756.1"/>
    <property type="molecule type" value="Genomic_DNA"/>
</dbReference>
<dbReference type="Proteomes" id="UP000585665">
    <property type="component" value="Unassembled WGS sequence"/>
</dbReference>
<keyword evidence="3" id="KW-1185">Reference proteome</keyword>
<gene>
    <name evidence="2" type="ORF">HUK82_04135</name>
</gene>
<comment type="caution">
    <text evidence="2">The sequence shown here is derived from an EMBL/GenBank/DDBJ whole genome shotgun (WGS) entry which is preliminary data.</text>
</comment>
<reference evidence="2 3" key="1">
    <citation type="submission" date="2020-06" db="EMBL/GenBank/DDBJ databases">
        <title>Description of novel acetic acid bacteria.</title>
        <authorList>
            <person name="Sombolestani A."/>
        </authorList>
    </citation>
    <scope>NUCLEOTIDE SEQUENCE [LARGE SCALE GENOMIC DNA]</scope>
    <source>
        <strain evidence="2 3">LMG 27010</strain>
    </source>
</reference>
<accession>A0A850PBS5</accession>
<organism evidence="2 3">
    <name type="scientific">Ameyamaea chiangmaiensis</name>
    <dbReference type="NCBI Taxonomy" id="442969"/>
    <lineage>
        <taxon>Bacteria</taxon>
        <taxon>Pseudomonadati</taxon>
        <taxon>Pseudomonadota</taxon>
        <taxon>Alphaproteobacteria</taxon>
        <taxon>Acetobacterales</taxon>
        <taxon>Acetobacteraceae</taxon>
        <taxon>Ameyamaea</taxon>
    </lineage>
</organism>